<protein>
    <submittedName>
        <fullName evidence="1">Uncharacterized protein</fullName>
    </submittedName>
</protein>
<evidence type="ECO:0000313" key="1">
    <source>
        <dbReference type="EMBL" id="VEN47306.1"/>
    </source>
</evidence>
<dbReference type="AlphaFoldDB" id="A0A653CHX4"/>
<sequence length="54" mass="6218">MQSIQYDIKATLTSHALAAVNLRALQHEKLASRTEHQRLIYVPPVPEHKCLHFL</sequence>
<proteinExistence type="predicted"/>
<dbReference type="EMBL" id="CAACVG010007838">
    <property type="protein sequence ID" value="VEN47306.1"/>
    <property type="molecule type" value="Genomic_DNA"/>
</dbReference>
<keyword evidence="2" id="KW-1185">Reference proteome</keyword>
<organism evidence="1 2">
    <name type="scientific">Callosobruchus maculatus</name>
    <name type="common">Southern cowpea weevil</name>
    <name type="synonym">Pulse bruchid</name>
    <dbReference type="NCBI Taxonomy" id="64391"/>
    <lineage>
        <taxon>Eukaryota</taxon>
        <taxon>Metazoa</taxon>
        <taxon>Ecdysozoa</taxon>
        <taxon>Arthropoda</taxon>
        <taxon>Hexapoda</taxon>
        <taxon>Insecta</taxon>
        <taxon>Pterygota</taxon>
        <taxon>Neoptera</taxon>
        <taxon>Endopterygota</taxon>
        <taxon>Coleoptera</taxon>
        <taxon>Polyphaga</taxon>
        <taxon>Cucujiformia</taxon>
        <taxon>Chrysomeloidea</taxon>
        <taxon>Chrysomelidae</taxon>
        <taxon>Bruchinae</taxon>
        <taxon>Bruchini</taxon>
        <taxon>Callosobruchus</taxon>
    </lineage>
</organism>
<gene>
    <name evidence="1" type="ORF">CALMAC_LOCUS9120</name>
</gene>
<dbReference type="Proteomes" id="UP000410492">
    <property type="component" value="Unassembled WGS sequence"/>
</dbReference>
<name>A0A653CHX4_CALMS</name>
<accession>A0A653CHX4</accession>
<evidence type="ECO:0000313" key="2">
    <source>
        <dbReference type="Proteomes" id="UP000410492"/>
    </source>
</evidence>
<reference evidence="1 2" key="1">
    <citation type="submission" date="2019-01" db="EMBL/GenBank/DDBJ databases">
        <authorList>
            <person name="Sayadi A."/>
        </authorList>
    </citation>
    <scope>NUCLEOTIDE SEQUENCE [LARGE SCALE GENOMIC DNA]</scope>
</reference>